<evidence type="ECO:0008006" key="4">
    <source>
        <dbReference type="Google" id="ProtNLM"/>
    </source>
</evidence>
<name>A0AA38P7Z6_9AGAR</name>
<feature type="compositionally biased region" description="Low complexity" evidence="1">
    <location>
        <begin position="48"/>
        <end position="72"/>
    </location>
</feature>
<proteinExistence type="predicted"/>
<dbReference type="AlphaFoldDB" id="A0AA38P7Z6"/>
<accession>A0AA38P7Z6</accession>
<comment type="caution">
    <text evidence="2">The sequence shown here is derived from an EMBL/GenBank/DDBJ whole genome shotgun (WGS) entry which is preliminary data.</text>
</comment>
<sequence length="663" mass="73452">MVASSESTSTPIWAPHMASMSCNVHDKDGGVLPVTEPPTCECFQGPIAADSSSESQSSSSPASPSSSTSFEDAAFMPTSPVSRWPIGVEFDDQMNSPISRIPDEVMGEIFNEFVMSFPWDHSSSSTDNGEHRSQRQYASLSLMRICSRWRNVCVSTPKLWVHHYVPPYRSKSKPLLANHGSPWDPFESYINLTHYTTLALSRSKGCPLHVHITLSPFNPIAAATHLLFGASDRWRSAYITAPVPSTSSAFGSSSIRTSLFKALDYPILEELTLNYELDGDEQEYLLPSFERAPKLDTLRVVKMIRWPINNVADGANGDFAADDNDEGGEGVGKDNYLDRHLPYSQIRTLTGSASLPALYTLLKQCVNLERVEVEQVRFPGFPLPYPTAFGLGTVGAEASSESFHHKYSHYYDWNSTFDDTNSPFNNPFFKITAIDALQLHTLSIILATDQPPLTSWLRRAPSLKTLSLTGGKLSSKYIHEQVVDDLIGFLRCQRYFSPDTEESGGLESFTLSTVELTPEQLIELFTLMPSLKELKLGKHAWGSRSYLGDLLGNNGKVLERLRASTASCSDELGSGSSIEGHQLQVSGRVLLPKLAHFSLYFPRPPSLPELEDLLDAFRSRMTVIGPEKHWAATIVQCVDNGEGWREVELDIDVVHGSFGMHEI</sequence>
<gene>
    <name evidence="2" type="ORF">F5878DRAFT_199346</name>
</gene>
<keyword evidence="3" id="KW-1185">Reference proteome</keyword>
<dbReference type="InterPro" id="IPR032675">
    <property type="entry name" value="LRR_dom_sf"/>
</dbReference>
<evidence type="ECO:0000313" key="3">
    <source>
        <dbReference type="Proteomes" id="UP001163846"/>
    </source>
</evidence>
<protein>
    <recommendedName>
        <fullName evidence="4">F-box domain-containing protein</fullName>
    </recommendedName>
</protein>
<dbReference type="Proteomes" id="UP001163846">
    <property type="component" value="Unassembled WGS sequence"/>
</dbReference>
<evidence type="ECO:0000313" key="2">
    <source>
        <dbReference type="EMBL" id="KAJ3837790.1"/>
    </source>
</evidence>
<feature type="region of interest" description="Disordered" evidence="1">
    <location>
        <begin position="45"/>
        <end position="72"/>
    </location>
</feature>
<organism evidence="2 3">
    <name type="scientific">Lentinula raphanica</name>
    <dbReference type="NCBI Taxonomy" id="153919"/>
    <lineage>
        <taxon>Eukaryota</taxon>
        <taxon>Fungi</taxon>
        <taxon>Dikarya</taxon>
        <taxon>Basidiomycota</taxon>
        <taxon>Agaricomycotina</taxon>
        <taxon>Agaricomycetes</taxon>
        <taxon>Agaricomycetidae</taxon>
        <taxon>Agaricales</taxon>
        <taxon>Marasmiineae</taxon>
        <taxon>Omphalotaceae</taxon>
        <taxon>Lentinula</taxon>
    </lineage>
</organism>
<dbReference type="Gene3D" id="3.80.10.10">
    <property type="entry name" value="Ribonuclease Inhibitor"/>
    <property type="match status" value="1"/>
</dbReference>
<dbReference type="EMBL" id="MU806222">
    <property type="protein sequence ID" value="KAJ3837790.1"/>
    <property type="molecule type" value="Genomic_DNA"/>
</dbReference>
<reference evidence="2" key="1">
    <citation type="submission" date="2022-08" db="EMBL/GenBank/DDBJ databases">
        <authorList>
            <consortium name="DOE Joint Genome Institute"/>
            <person name="Min B."/>
            <person name="Riley R."/>
            <person name="Sierra-Patev S."/>
            <person name="Naranjo-Ortiz M."/>
            <person name="Looney B."/>
            <person name="Konkel Z."/>
            <person name="Slot J.C."/>
            <person name="Sakamoto Y."/>
            <person name="Steenwyk J.L."/>
            <person name="Rokas A."/>
            <person name="Carro J."/>
            <person name="Camarero S."/>
            <person name="Ferreira P."/>
            <person name="Molpeceres G."/>
            <person name="Ruiz-Duenas F.J."/>
            <person name="Serrano A."/>
            <person name="Henrissat B."/>
            <person name="Drula E."/>
            <person name="Hughes K.W."/>
            <person name="Mata J.L."/>
            <person name="Ishikawa N.K."/>
            <person name="Vargas-Isla R."/>
            <person name="Ushijima S."/>
            <person name="Smith C.A."/>
            <person name="Ahrendt S."/>
            <person name="Andreopoulos W."/>
            <person name="He G."/>
            <person name="Labutti K."/>
            <person name="Lipzen A."/>
            <person name="Ng V."/>
            <person name="Sandor L."/>
            <person name="Barry K."/>
            <person name="Martinez A.T."/>
            <person name="Xiao Y."/>
            <person name="Gibbons J.G."/>
            <person name="Terashima K."/>
            <person name="Hibbett D.S."/>
            <person name="Grigoriev I.V."/>
        </authorList>
    </citation>
    <scope>NUCLEOTIDE SEQUENCE</scope>
    <source>
        <strain evidence="2">TFB9207</strain>
    </source>
</reference>
<dbReference type="SUPFAM" id="SSF52047">
    <property type="entry name" value="RNI-like"/>
    <property type="match status" value="1"/>
</dbReference>
<evidence type="ECO:0000256" key="1">
    <source>
        <dbReference type="SAM" id="MobiDB-lite"/>
    </source>
</evidence>